<feature type="non-terminal residue" evidence="9">
    <location>
        <position position="1"/>
    </location>
</feature>
<feature type="transmembrane region" description="Helical" evidence="7">
    <location>
        <begin position="37"/>
        <end position="58"/>
    </location>
</feature>
<dbReference type="EMBL" id="VKHT01000681">
    <property type="protein sequence ID" value="MBB0245974.1"/>
    <property type="molecule type" value="Genomic_DNA"/>
</dbReference>
<feature type="transmembrane region" description="Helical" evidence="7">
    <location>
        <begin position="78"/>
        <end position="96"/>
    </location>
</feature>
<dbReference type="AlphaFoldDB" id="A0A7W3TFP2"/>
<proteinExistence type="predicted"/>
<dbReference type="GO" id="GO:0005886">
    <property type="term" value="C:plasma membrane"/>
    <property type="evidence" value="ECO:0007669"/>
    <property type="project" value="UniProtKB-SubCell"/>
</dbReference>
<evidence type="ECO:0000256" key="3">
    <source>
        <dbReference type="ARBA" id="ARBA00022692"/>
    </source>
</evidence>
<keyword evidence="4 7" id="KW-1133">Transmembrane helix</keyword>
<evidence type="ECO:0000256" key="2">
    <source>
        <dbReference type="ARBA" id="ARBA00022475"/>
    </source>
</evidence>
<name>A0A7W3TFP2_9ACTN</name>
<keyword evidence="3 7" id="KW-0812">Transmembrane</keyword>
<feature type="transmembrane region" description="Helical" evidence="7">
    <location>
        <begin position="298"/>
        <end position="319"/>
    </location>
</feature>
<evidence type="ECO:0000313" key="9">
    <source>
        <dbReference type="EMBL" id="MBB0245974.1"/>
    </source>
</evidence>
<evidence type="ECO:0000256" key="1">
    <source>
        <dbReference type="ARBA" id="ARBA00004162"/>
    </source>
</evidence>
<keyword evidence="2" id="KW-1003">Cell membrane</keyword>
<dbReference type="RefSeq" id="WP_182607385.1">
    <property type="nucleotide sequence ID" value="NZ_VKHT01000681.1"/>
</dbReference>
<evidence type="ECO:0000313" key="10">
    <source>
        <dbReference type="Proteomes" id="UP000538929"/>
    </source>
</evidence>
<evidence type="ECO:0000256" key="7">
    <source>
        <dbReference type="SAM" id="Phobius"/>
    </source>
</evidence>
<feature type="region of interest" description="Disordered" evidence="6">
    <location>
        <begin position="482"/>
        <end position="532"/>
    </location>
</feature>
<dbReference type="InterPro" id="IPR052027">
    <property type="entry name" value="PspC"/>
</dbReference>
<evidence type="ECO:0000256" key="6">
    <source>
        <dbReference type="SAM" id="MobiDB-lite"/>
    </source>
</evidence>
<evidence type="ECO:0000256" key="4">
    <source>
        <dbReference type="ARBA" id="ARBA00022989"/>
    </source>
</evidence>
<keyword evidence="5 7" id="KW-0472">Membrane</keyword>
<keyword evidence="10" id="KW-1185">Reference proteome</keyword>
<reference evidence="10" key="1">
    <citation type="submission" date="2019-10" db="EMBL/GenBank/DDBJ databases">
        <title>Streptomyces sp. nov., a novel actinobacterium isolated from alkaline environment.</title>
        <authorList>
            <person name="Golinska P."/>
        </authorList>
    </citation>
    <scope>NUCLEOTIDE SEQUENCE [LARGE SCALE GENOMIC DNA]</scope>
    <source>
        <strain evidence="10">DSM 42118</strain>
    </source>
</reference>
<sequence>PRSRGMFRSRRHKVVAGVCGGLGRHFGVDPVIFRVPLAVLSLIGGVGFVAYGIAWLVLPYEDEEENEARRLLTGRVEGAGLTALLFVLVGLGLLLASMSTRLQFFSVLVLGSMVAAAHWSQQRGRVRTAGVEGPPVDPVTAQTVATAPPEAQPPPAPVGPSWWRSPSRPCAAPSAAGGDYLWGPKDAIGTRAATGAGGARVNMRKVTDPPEPVAAGHGAAPGWSPGAGAGRSPYPYPAPAFDGYAGGGHPFAPTPGADHRPARPRGFWLGGPVLLAAITAAVLVTGAVWHTVALGPALTYGFAAALAVFGLGLVLGAFVGRMGAGTVIAATMTAVLLLAASVLPRGIETEWRDEYWSPVAAAEVAPSYRAGTGRATLDLSGIDLEEGAEVGTSAALGAGRLLVIVPHDAVVRLSARVGAGGYRYTESRVPGWKGGPGDAVVASGGLRLNVDETLRPVDGVTPVGVIDLSLDTSVGLVAVERQAVPDEEPAEETDGETDGEPGAGAARTPAPGDDGDMTPVAAGAAGRVEVNR</sequence>
<comment type="caution">
    <text evidence="9">The sequence shown here is derived from an EMBL/GenBank/DDBJ whole genome shotgun (WGS) entry which is preliminary data.</text>
</comment>
<dbReference type="PANTHER" id="PTHR33885:SF3">
    <property type="entry name" value="PHAGE SHOCK PROTEIN C"/>
    <property type="match status" value="1"/>
</dbReference>
<organism evidence="9 10">
    <name type="scientific">Streptomyces alkaliphilus</name>
    <dbReference type="NCBI Taxonomy" id="1472722"/>
    <lineage>
        <taxon>Bacteria</taxon>
        <taxon>Bacillati</taxon>
        <taxon>Actinomycetota</taxon>
        <taxon>Actinomycetes</taxon>
        <taxon>Kitasatosporales</taxon>
        <taxon>Streptomycetaceae</taxon>
        <taxon>Streptomyces</taxon>
    </lineage>
</organism>
<evidence type="ECO:0000259" key="8">
    <source>
        <dbReference type="Pfam" id="PF04024"/>
    </source>
</evidence>
<feature type="compositionally biased region" description="Acidic residues" evidence="6">
    <location>
        <begin position="485"/>
        <end position="499"/>
    </location>
</feature>
<dbReference type="Proteomes" id="UP000538929">
    <property type="component" value="Unassembled WGS sequence"/>
</dbReference>
<dbReference type="InterPro" id="IPR007168">
    <property type="entry name" value="Phageshock_PspC_N"/>
</dbReference>
<feature type="transmembrane region" description="Helical" evidence="7">
    <location>
        <begin position="267"/>
        <end position="292"/>
    </location>
</feature>
<dbReference type="Pfam" id="PF04024">
    <property type="entry name" value="PspC"/>
    <property type="match status" value="1"/>
</dbReference>
<protein>
    <submittedName>
        <fullName evidence="9">PspC domain-containing protein</fullName>
    </submittedName>
</protein>
<evidence type="ECO:0000256" key="5">
    <source>
        <dbReference type="ARBA" id="ARBA00023136"/>
    </source>
</evidence>
<feature type="domain" description="Phage shock protein PspC N-terminal" evidence="8">
    <location>
        <begin position="5"/>
        <end position="61"/>
    </location>
</feature>
<dbReference type="PANTHER" id="PTHR33885">
    <property type="entry name" value="PHAGE SHOCK PROTEIN C"/>
    <property type="match status" value="1"/>
</dbReference>
<gene>
    <name evidence="9" type="ORF">FNQ90_18140</name>
</gene>
<feature type="region of interest" description="Disordered" evidence="6">
    <location>
        <begin position="145"/>
        <end position="170"/>
    </location>
</feature>
<accession>A0A7W3TFP2</accession>
<feature type="transmembrane region" description="Helical" evidence="7">
    <location>
        <begin position="326"/>
        <end position="343"/>
    </location>
</feature>
<comment type="subcellular location">
    <subcellularLocation>
        <location evidence="1">Cell membrane</location>
        <topology evidence="1">Single-pass membrane protein</topology>
    </subcellularLocation>
</comment>
<feature type="compositionally biased region" description="Low complexity" evidence="6">
    <location>
        <begin position="503"/>
        <end position="512"/>
    </location>
</feature>